<evidence type="ECO:0000256" key="1">
    <source>
        <dbReference type="SAM" id="MobiDB-lite"/>
    </source>
</evidence>
<dbReference type="EMBL" id="VFPU01000001">
    <property type="protein sequence ID" value="TQM96794.1"/>
    <property type="molecule type" value="Genomic_DNA"/>
</dbReference>
<dbReference type="PANTHER" id="PTHR46825">
    <property type="entry name" value="D-ALANYL-D-ALANINE-CARBOXYPEPTIDASE/ENDOPEPTIDASE AMPH"/>
    <property type="match status" value="1"/>
</dbReference>
<evidence type="ECO:0000313" key="5">
    <source>
        <dbReference type="Proteomes" id="UP000315133"/>
    </source>
</evidence>
<dbReference type="AlphaFoldDB" id="A0A543KP09"/>
<evidence type="ECO:0000259" key="3">
    <source>
        <dbReference type="Pfam" id="PF00144"/>
    </source>
</evidence>
<dbReference type="InterPro" id="IPR050491">
    <property type="entry name" value="AmpC-like"/>
</dbReference>
<accession>A0A543KP09</accession>
<dbReference type="OrthoDB" id="3863176at2"/>
<feature type="domain" description="Beta-lactamase-related" evidence="3">
    <location>
        <begin position="106"/>
        <end position="390"/>
    </location>
</feature>
<comment type="caution">
    <text evidence="4">The sequence shown here is derived from an EMBL/GenBank/DDBJ whole genome shotgun (WGS) entry which is preliminary data.</text>
</comment>
<organism evidence="4 5">
    <name type="scientific">Ornithinimicrobium humiphilum</name>
    <dbReference type="NCBI Taxonomy" id="125288"/>
    <lineage>
        <taxon>Bacteria</taxon>
        <taxon>Bacillati</taxon>
        <taxon>Actinomycetota</taxon>
        <taxon>Actinomycetes</taxon>
        <taxon>Micrococcales</taxon>
        <taxon>Ornithinimicrobiaceae</taxon>
        <taxon>Ornithinimicrobium</taxon>
    </lineage>
</organism>
<evidence type="ECO:0000313" key="4">
    <source>
        <dbReference type="EMBL" id="TQM96794.1"/>
    </source>
</evidence>
<dbReference type="InterPro" id="IPR012338">
    <property type="entry name" value="Beta-lactam/transpept-like"/>
</dbReference>
<keyword evidence="2" id="KW-0732">Signal</keyword>
<dbReference type="Gene3D" id="3.40.710.10">
    <property type="entry name" value="DD-peptidase/beta-lactamase superfamily"/>
    <property type="match status" value="1"/>
</dbReference>
<proteinExistence type="predicted"/>
<dbReference type="Pfam" id="PF00144">
    <property type="entry name" value="Beta-lactamase"/>
    <property type="match status" value="1"/>
</dbReference>
<feature type="chain" id="PRO_5021755514" evidence="2">
    <location>
        <begin position="30"/>
        <end position="433"/>
    </location>
</feature>
<keyword evidence="4" id="KW-0645">Protease</keyword>
<reference evidence="4 5" key="1">
    <citation type="submission" date="2019-06" db="EMBL/GenBank/DDBJ databases">
        <title>Sequencing the genomes of 1000 actinobacteria strains.</title>
        <authorList>
            <person name="Klenk H.-P."/>
        </authorList>
    </citation>
    <scope>NUCLEOTIDE SEQUENCE [LARGE SCALE GENOMIC DNA]</scope>
    <source>
        <strain evidence="4 5">DSM 12362</strain>
    </source>
</reference>
<dbReference type="Proteomes" id="UP000315133">
    <property type="component" value="Unassembled WGS sequence"/>
</dbReference>
<sequence>MRRRRTVSTTLAALAALALPLGLTPGAVAQPDGSGPDDLTPTDVTGLVVEAVREAQQERTGTASARSAGPATTPTDRELRRALDEATRALVDQGAVGVTARVESPVLDWRGSAGVREVGARPPAQPQDRFRVASITKTMIATLVLQEVEAGTFDLDTPVSSIVPGLFPGRGSVTVEQLLSHRSGAPTATDHVLLTRIQDPSSWDQFLAAIGQDYSDEDHLWVVNNLPWHFLPGTDFSYSNAGYVALGVLLQEVTGEEIDDLLRERVLRPAGMRHTSYPDDPGINGPFLVGAAYTGPAWTGGLDWVSLDGFDPDVFRSAGAAVSTTEDLNAFTEALLSGELLEPGTVADMVEPRTVGQELFPDYGLGVYRLQDPCTGGWLYGHDGASYGTVSLALSSADGTRQLSVGITGRDLTGTLPPYDLNQLLVPMLLATC</sequence>
<protein>
    <submittedName>
        <fullName evidence="4">D-alanyl-D-alanine carboxypeptidase</fullName>
    </submittedName>
</protein>
<dbReference type="InterPro" id="IPR001466">
    <property type="entry name" value="Beta-lactam-related"/>
</dbReference>
<feature type="region of interest" description="Disordered" evidence="1">
    <location>
        <begin position="55"/>
        <end position="77"/>
    </location>
</feature>
<keyword evidence="4" id="KW-0378">Hydrolase</keyword>
<keyword evidence="5" id="KW-1185">Reference proteome</keyword>
<feature type="signal peptide" evidence="2">
    <location>
        <begin position="1"/>
        <end position="29"/>
    </location>
</feature>
<name>A0A543KP09_9MICO</name>
<dbReference type="SUPFAM" id="SSF56601">
    <property type="entry name" value="beta-lactamase/transpeptidase-like"/>
    <property type="match status" value="1"/>
</dbReference>
<keyword evidence="4" id="KW-0121">Carboxypeptidase</keyword>
<evidence type="ECO:0000256" key="2">
    <source>
        <dbReference type="SAM" id="SignalP"/>
    </source>
</evidence>
<gene>
    <name evidence="4" type="ORF">FB476_1685</name>
</gene>
<dbReference type="RefSeq" id="WP_141818363.1">
    <property type="nucleotide sequence ID" value="NZ_BAAAIL010000004.1"/>
</dbReference>
<dbReference type="GO" id="GO:0004180">
    <property type="term" value="F:carboxypeptidase activity"/>
    <property type="evidence" value="ECO:0007669"/>
    <property type="project" value="UniProtKB-KW"/>
</dbReference>
<dbReference type="PANTHER" id="PTHR46825:SF7">
    <property type="entry name" value="D-ALANYL-D-ALANINE CARBOXYPEPTIDASE"/>
    <property type="match status" value="1"/>
</dbReference>
<feature type="compositionally biased region" description="Polar residues" evidence="1">
    <location>
        <begin position="58"/>
        <end position="74"/>
    </location>
</feature>